<evidence type="ECO:0000313" key="2">
    <source>
        <dbReference type="EMBL" id="AFT98199.1"/>
    </source>
</evidence>
<dbReference type="RefSeq" id="WP_014981064.1">
    <property type="nucleotide sequence ID" value="NC_018681.1"/>
</dbReference>
<dbReference type="KEGG" id="nbr:O3I_001185"/>
<name>K0EMR2_NOCB7</name>
<dbReference type="Proteomes" id="UP000006304">
    <property type="component" value="Chromosome"/>
</dbReference>
<evidence type="ECO:0000256" key="1">
    <source>
        <dbReference type="SAM" id="SignalP"/>
    </source>
</evidence>
<organism evidence="2 3">
    <name type="scientific">Nocardia brasiliensis (strain ATCC 700358 / HUJEG-1)</name>
    <dbReference type="NCBI Taxonomy" id="1133849"/>
    <lineage>
        <taxon>Bacteria</taxon>
        <taxon>Bacillati</taxon>
        <taxon>Actinomycetota</taxon>
        <taxon>Actinomycetes</taxon>
        <taxon>Mycobacteriales</taxon>
        <taxon>Nocardiaceae</taxon>
        <taxon>Nocardia</taxon>
    </lineage>
</organism>
<keyword evidence="1" id="KW-0732">Signal</keyword>
<feature type="chain" id="PRO_5003833089" evidence="1">
    <location>
        <begin position="23"/>
        <end position="125"/>
    </location>
</feature>
<keyword evidence="3" id="KW-1185">Reference proteome</keyword>
<accession>K0EMR2</accession>
<dbReference type="AlphaFoldDB" id="K0EMR2"/>
<gene>
    <name evidence="2" type="ORF">O3I_001185</name>
</gene>
<sequence length="125" mass="12018">MKIRKQIAAAGIVLAAMSGAGAALSPALATAAPNSAGLNQTAPQFRVGLGAGSYIYLTPAEQQMVAAGSAAALGATICGSTAGLACPAVAGALAGAAAFISARGGVCNGELEIRQIVGNPVFKCM</sequence>
<reference evidence="2 3" key="1">
    <citation type="journal article" date="2012" name="J. Bacteriol.">
        <title>Complete genome sequence of Nocardia brasiliensis HUJEG-1.</title>
        <authorList>
            <person name="Vera-Cabrera L."/>
            <person name="Ortiz-Lopez R."/>
            <person name="Elizondo-Gonzalez R."/>
            <person name="Perez-Maya A.A."/>
            <person name="Ocampo-Candiani J."/>
        </authorList>
    </citation>
    <scope>NUCLEOTIDE SEQUENCE [LARGE SCALE GENOMIC DNA]</scope>
    <source>
        <strain evidence="3">ATCC 700358</strain>
    </source>
</reference>
<protein>
    <submittedName>
        <fullName evidence="2">Uncharacterized protein</fullName>
    </submittedName>
</protein>
<feature type="signal peptide" evidence="1">
    <location>
        <begin position="1"/>
        <end position="22"/>
    </location>
</feature>
<evidence type="ECO:0000313" key="3">
    <source>
        <dbReference type="Proteomes" id="UP000006304"/>
    </source>
</evidence>
<proteinExistence type="predicted"/>
<dbReference type="EMBL" id="CP003876">
    <property type="protein sequence ID" value="AFT98199.1"/>
    <property type="molecule type" value="Genomic_DNA"/>
</dbReference>
<dbReference type="HOGENOM" id="CLU_1990314_0_0_11"/>